<protein>
    <submittedName>
        <fullName evidence="1">Uncharacterized protein</fullName>
    </submittedName>
</protein>
<organism evidence="1">
    <name type="scientific">Serratia fonticola</name>
    <dbReference type="NCBI Taxonomy" id="47917"/>
    <lineage>
        <taxon>Bacteria</taxon>
        <taxon>Pseudomonadati</taxon>
        <taxon>Pseudomonadota</taxon>
        <taxon>Gammaproteobacteria</taxon>
        <taxon>Enterobacterales</taxon>
        <taxon>Yersiniaceae</taxon>
        <taxon>Serratia</taxon>
    </lineage>
</organism>
<sequence>MKKDRVKQLTILIIKLSFSKLNKYLKYPIKSYVLANSLKN</sequence>
<dbReference type="EMBL" id="CABEEZ010000019">
    <property type="protein sequence ID" value="VTR19249.1"/>
    <property type="molecule type" value="Genomic_DNA"/>
</dbReference>
<proteinExistence type="predicted"/>
<evidence type="ECO:0000313" key="1">
    <source>
        <dbReference type="EMBL" id="VTR19249.1"/>
    </source>
</evidence>
<accession>A0A4U9TKV2</accession>
<gene>
    <name evidence="1" type="ORF">NCTC12965_00763</name>
</gene>
<reference evidence="1" key="1">
    <citation type="submission" date="2019-05" db="EMBL/GenBank/DDBJ databases">
        <authorList>
            <consortium name="Pathogen Informatics"/>
        </authorList>
    </citation>
    <scope>NUCLEOTIDE SEQUENCE [LARGE SCALE GENOMIC DNA]</scope>
    <source>
        <strain evidence="1">NCTC12965</strain>
    </source>
</reference>
<name>A0A4U9TKV2_SERFO</name>
<dbReference type="AlphaFoldDB" id="A0A4U9TKV2"/>